<dbReference type="EMBL" id="JAUBDI010000002">
    <property type="protein sequence ID" value="MDW0112154.1"/>
    <property type="molecule type" value="Genomic_DNA"/>
</dbReference>
<dbReference type="RefSeq" id="WP_317942048.1">
    <property type="nucleotide sequence ID" value="NZ_JAUBDI010000002.1"/>
</dbReference>
<name>A0ABU4G5B9_9BACL</name>
<gene>
    <name evidence="1" type="ORF">QT711_03085</name>
</gene>
<keyword evidence="2" id="KW-1185">Reference proteome</keyword>
<proteinExistence type="predicted"/>
<sequence>MPCPRKSDGFIDYDEIFKIVVGTLNRPIEDLEKLTLKQVYLLNDNHIQNQRDHYEMMAHVVRVGYVSAHSKKEIKLFQNSKQRSNNTVTAETREQVLKELSDEFGN</sequence>
<accession>A0ABU4G5B9</accession>
<reference evidence="1 2" key="1">
    <citation type="submission" date="2023-06" db="EMBL/GenBank/DDBJ databases">
        <title>Sporosarcina sp. nov., isolated from Korean traditional fermented seafood 'Jeotgal'.</title>
        <authorList>
            <person name="Yang A.I."/>
            <person name="Shin N.-R."/>
        </authorList>
    </citation>
    <scope>NUCLEOTIDE SEQUENCE [LARGE SCALE GENOMIC DNA]</scope>
    <source>
        <strain evidence="1 2">KCTC13119</strain>
    </source>
</reference>
<evidence type="ECO:0000313" key="2">
    <source>
        <dbReference type="Proteomes" id="UP001282284"/>
    </source>
</evidence>
<protein>
    <submittedName>
        <fullName evidence="1">Uncharacterized protein</fullName>
    </submittedName>
</protein>
<organism evidence="1 2">
    <name type="scientific">Sporosarcina saromensis</name>
    <dbReference type="NCBI Taxonomy" id="359365"/>
    <lineage>
        <taxon>Bacteria</taxon>
        <taxon>Bacillati</taxon>
        <taxon>Bacillota</taxon>
        <taxon>Bacilli</taxon>
        <taxon>Bacillales</taxon>
        <taxon>Caryophanaceae</taxon>
        <taxon>Sporosarcina</taxon>
    </lineage>
</organism>
<dbReference type="Proteomes" id="UP001282284">
    <property type="component" value="Unassembled WGS sequence"/>
</dbReference>
<comment type="caution">
    <text evidence="1">The sequence shown here is derived from an EMBL/GenBank/DDBJ whole genome shotgun (WGS) entry which is preliminary data.</text>
</comment>
<evidence type="ECO:0000313" key="1">
    <source>
        <dbReference type="EMBL" id="MDW0112154.1"/>
    </source>
</evidence>